<organism evidence="7 8">
    <name type="scientific">Terrihalobacillus insolitus</name>
    <dbReference type="NCBI Taxonomy" id="2950438"/>
    <lineage>
        <taxon>Bacteria</taxon>
        <taxon>Bacillati</taxon>
        <taxon>Bacillota</taxon>
        <taxon>Bacilli</taxon>
        <taxon>Bacillales</taxon>
        <taxon>Bacillaceae</taxon>
        <taxon>Terrihalobacillus</taxon>
    </lineage>
</organism>
<dbReference type="InterPro" id="IPR014284">
    <property type="entry name" value="RNA_pol_sigma-70_dom"/>
</dbReference>
<evidence type="ECO:0000256" key="1">
    <source>
        <dbReference type="ARBA" id="ARBA00010641"/>
    </source>
</evidence>
<keyword evidence="8" id="KW-1185">Reference proteome</keyword>
<dbReference type="SUPFAM" id="SSF88659">
    <property type="entry name" value="Sigma3 and sigma4 domains of RNA polymerase sigma factors"/>
    <property type="match status" value="1"/>
</dbReference>
<dbReference type="Proteomes" id="UP001145050">
    <property type="component" value="Unassembled WGS sequence"/>
</dbReference>
<comment type="caution">
    <text evidence="7">The sequence shown here is derived from an EMBL/GenBank/DDBJ whole genome shotgun (WGS) entry which is preliminary data.</text>
</comment>
<dbReference type="GO" id="GO:0006352">
    <property type="term" value="P:DNA-templated transcription initiation"/>
    <property type="evidence" value="ECO:0007669"/>
    <property type="project" value="InterPro"/>
</dbReference>
<dbReference type="AlphaFoldDB" id="A0A9X4AM92"/>
<dbReference type="Pfam" id="PF08281">
    <property type="entry name" value="Sigma70_r4_2"/>
    <property type="match status" value="1"/>
</dbReference>
<dbReference type="InterPro" id="IPR013324">
    <property type="entry name" value="RNA_pol_sigma_r3/r4-like"/>
</dbReference>
<dbReference type="Gene3D" id="1.10.10.10">
    <property type="entry name" value="Winged helix-like DNA-binding domain superfamily/Winged helix DNA-binding domain"/>
    <property type="match status" value="1"/>
</dbReference>
<evidence type="ECO:0000256" key="2">
    <source>
        <dbReference type="ARBA" id="ARBA00023015"/>
    </source>
</evidence>
<dbReference type="InterPro" id="IPR013249">
    <property type="entry name" value="RNA_pol_sigma70_r4_t2"/>
</dbReference>
<feature type="domain" description="RNA polymerase sigma-70 region 2" evidence="5">
    <location>
        <begin position="11"/>
        <end position="75"/>
    </location>
</feature>
<dbReference type="SUPFAM" id="SSF88946">
    <property type="entry name" value="Sigma2 domain of RNA polymerase sigma factors"/>
    <property type="match status" value="1"/>
</dbReference>
<dbReference type="InterPro" id="IPR039425">
    <property type="entry name" value="RNA_pol_sigma-70-like"/>
</dbReference>
<evidence type="ECO:0000256" key="3">
    <source>
        <dbReference type="ARBA" id="ARBA00023082"/>
    </source>
</evidence>
<evidence type="ECO:0000259" key="6">
    <source>
        <dbReference type="Pfam" id="PF08281"/>
    </source>
</evidence>
<sequence>MGDFSEVEYWFTQHGNDIYNFLVYFTDKQEVDDLMQETFIKAMTSRHTFQQQSHEKTWLISIARRVAIDNYRKKKIVNLPLTLYQALFVDDKSNPETTLLENERDRDLYNQVNTLPKNQRDVVILRGVMELSTKECSEVLSWSEAKVNTTYHRAKLVLRKQIQIKWEEVESCHAKKKTK</sequence>
<name>A0A9X4AM92_9BACI</name>
<dbReference type="InterPro" id="IPR013325">
    <property type="entry name" value="RNA_pol_sigma_r2"/>
</dbReference>
<protein>
    <submittedName>
        <fullName evidence="7">RNA polymerase sigma factor</fullName>
    </submittedName>
</protein>
<comment type="similarity">
    <text evidence="1">Belongs to the sigma-70 factor family. ECF subfamily.</text>
</comment>
<feature type="domain" description="RNA polymerase sigma factor 70 region 4 type 2" evidence="6">
    <location>
        <begin position="107"/>
        <end position="155"/>
    </location>
</feature>
<reference evidence="7" key="1">
    <citation type="submission" date="2022-06" db="EMBL/GenBank/DDBJ databases">
        <title>Aquibacillus sp. a new bacterium isolated from soil saline samples.</title>
        <authorList>
            <person name="Galisteo C."/>
            <person name="De La Haba R."/>
            <person name="Sanchez-Porro C."/>
            <person name="Ventosa A."/>
        </authorList>
    </citation>
    <scope>NUCLEOTIDE SEQUENCE</scope>
    <source>
        <strain evidence="7">3ASR75-11</strain>
    </source>
</reference>
<proteinExistence type="inferred from homology"/>
<accession>A0A9X4AM92</accession>
<dbReference type="PANTHER" id="PTHR43133">
    <property type="entry name" value="RNA POLYMERASE ECF-TYPE SIGMA FACTO"/>
    <property type="match status" value="1"/>
</dbReference>
<keyword evidence="3" id="KW-0731">Sigma factor</keyword>
<dbReference type="EMBL" id="JAMQKB010000011">
    <property type="protein sequence ID" value="MDC3425167.1"/>
    <property type="molecule type" value="Genomic_DNA"/>
</dbReference>
<dbReference type="GO" id="GO:0003677">
    <property type="term" value="F:DNA binding"/>
    <property type="evidence" value="ECO:0007669"/>
    <property type="project" value="InterPro"/>
</dbReference>
<keyword evidence="4" id="KW-0804">Transcription</keyword>
<dbReference type="Gene3D" id="1.10.1740.10">
    <property type="match status" value="1"/>
</dbReference>
<evidence type="ECO:0000313" key="7">
    <source>
        <dbReference type="EMBL" id="MDC3425167.1"/>
    </source>
</evidence>
<evidence type="ECO:0000256" key="4">
    <source>
        <dbReference type="ARBA" id="ARBA00023163"/>
    </source>
</evidence>
<evidence type="ECO:0000259" key="5">
    <source>
        <dbReference type="Pfam" id="PF04542"/>
    </source>
</evidence>
<dbReference type="NCBIfam" id="TIGR02937">
    <property type="entry name" value="sigma70-ECF"/>
    <property type="match status" value="1"/>
</dbReference>
<dbReference type="RefSeq" id="WP_272436970.1">
    <property type="nucleotide sequence ID" value="NZ_JAMQKB010000011.1"/>
</dbReference>
<dbReference type="InterPro" id="IPR036388">
    <property type="entry name" value="WH-like_DNA-bd_sf"/>
</dbReference>
<keyword evidence="2" id="KW-0805">Transcription regulation</keyword>
<dbReference type="PANTHER" id="PTHR43133:SF60">
    <property type="entry name" value="RNA POLYMERASE SIGMA FACTOR SIGV"/>
    <property type="match status" value="1"/>
</dbReference>
<evidence type="ECO:0000313" key="8">
    <source>
        <dbReference type="Proteomes" id="UP001145050"/>
    </source>
</evidence>
<dbReference type="InterPro" id="IPR007627">
    <property type="entry name" value="RNA_pol_sigma70_r2"/>
</dbReference>
<gene>
    <name evidence="7" type="ORF">NC797_11700</name>
</gene>
<dbReference type="GO" id="GO:0016987">
    <property type="term" value="F:sigma factor activity"/>
    <property type="evidence" value="ECO:0007669"/>
    <property type="project" value="UniProtKB-KW"/>
</dbReference>
<dbReference type="Pfam" id="PF04542">
    <property type="entry name" value="Sigma70_r2"/>
    <property type="match status" value="1"/>
</dbReference>